<organism evidence="1 2">
    <name type="scientific">Butyricimonas virosa</name>
    <dbReference type="NCBI Taxonomy" id="544645"/>
    <lineage>
        <taxon>Bacteria</taxon>
        <taxon>Pseudomonadati</taxon>
        <taxon>Bacteroidota</taxon>
        <taxon>Bacteroidia</taxon>
        <taxon>Bacteroidales</taxon>
        <taxon>Odoribacteraceae</taxon>
        <taxon>Butyricimonas</taxon>
    </lineage>
</organism>
<dbReference type="Proteomes" id="UP000742098">
    <property type="component" value="Unassembled WGS sequence"/>
</dbReference>
<name>A0A921H3H5_9BACT</name>
<reference evidence="1" key="2">
    <citation type="submission" date="2021-09" db="EMBL/GenBank/DDBJ databases">
        <authorList>
            <person name="Gilroy R."/>
        </authorList>
    </citation>
    <scope>NUCLEOTIDE SEQUENCE</scope>
    <source>
        <strain evidence="1">6966</strain>
    </source>
</reference>
<gene>
    <name evidence="1" type="ORF">K8V05_09135</name>
</gene>
<sequence>MSKTVQQRVSEEANESPTVIKIGQKNFKVLPLTFGQLLDIDALVSRMNDITEEDTKYDLLGATLNHMQDVQHMLDMSLVIMFRNPQDREKNREYITMHLGEKEFTSLQELYVDRLNTSFFLTNIIFLKRNLRIATPTKVTPRGQYGTLQ</sequence>
<proteinExistence type="predicted"/>
<reference evidence="1" key="1">
    <citation type="journal article" date="2021" name="PeerJ">
        <title>Extensive microbial diversity within the chicken gut microbiome revealed by metagenomics and culture.</title>
        <authorList>
            <person name="Gilroy R."/>
            <person name="Ravi A."/>
            <person name="Getino M."/>
            <person name="Pursley I."/>
            <person name="Horton D.L."/>
            <person name="Alikhan N.F."/>
            <person name="Baker D."/>
            <person name="Gharbi K."/>
            <person name="Hall N."/>
            <person name="Watson M."/>
            <person name="Adriaenssens E.M."/>
            <person name="Foster-Nyarko E."/>
            <person name="Jarju S."/>
            <person name="Secka A."/>
            <person name="Antonio M."/>
            <person name="Oren A."/>
            <person name="Chaudhuri R.R."/>
            <person name="La Ragione R."/>
            <person name="Hildebrand F."/>
            <person name="Pallen M.J."/>
        </authorList>
    </citation>
    <scope>NUCLEOTIDE SEQUENCE</scope>
    <source>
        <strain evidence="1">6966</strain>
    </source>
</reference>
<dbReference type="AlphaFoldDB" id="A0A921H3H5"/>
<protein>
    <submittedName>
        <fullName evidence="1">Uncharacterized protein</fullName>
    </submittedName>
</protein>
<evidence type="ECO:0000313" key="2">
    <source>
        <dbReference type="Proteomes" id="UP000742098"/>
    </source>
</evidence>
<comment type="caution">
    <text evidence="1">The sequence shown here is derived from an EMBL/GenBank/DDBJ whole genome shotgun (WGS) entry which is preliminary data.</text>
</comment>
<accession>A0A921H3H5</accession>
<evidence type="ECO:0000313" key="1">
    <source>
        <dbReference type="EMBL" id="HJF70902.1"/>
    </source>
</evidence>
<dbReference type="EMBL" id="DYVS01000149">
    <property type="protein sequence ID" value="HJF70902.1"/>
    <property type="molecule type" value="Genomic_DNA"/>
</dbReference>